<proteinExistence type="predicted"/>
<feature type="compositionally biased region" description="Pro residues" evidence="1">
    <location>
        <begin position="183"/>
        <end position="199"/>
    </location>
</feature>
<feature type="region of interest" description="Disordered" evidence="1">
    <location>
        <begin position="181"/>
        <end position="211"/>
    </location>
</feature>
<keyword evidence="3" id="KW-1185">Reference proteome</keyword>
<sequence>MRKGNEVLGGRKLVAGNPSGAGRCLGPPREWGGRAQWPRALEEVGVGLREGRGLAVPSEPVVDVVQVSAQEYGERHEAELQRKETWSERSRVCRGEQRGGVMGGEENKAQRIGRGCVMGGVEKGVDKRWAGLERYLTLVVKNRVRDQSLGEVKSGGSGWVREPSCVYLKSRVLRSFIPEAHLSPPPSRPLIPPRPPPLCPSSRGQGPRAMGSLPCGALSPQLGQASAIPQPPHTLPLRPLLLSTPYARPGPGPRTVGIRDLRLGFPQGQPCHTHLRGKGRDIAANSRRLICQGGPMGAWEEGRERLLPACNQSGLTEARHVPFSDNVWTRDLGQDHLKETHAKTDAHYGDEVVVQPLLEAPLAALGMYGEVISPALTPLSGTALTSLVIGPSPPQASAFQILSFWLGLFFRPRPSKRPCPWYGLYPCSMALSCSPTLPAYPSYVLRVSLRGTTPLPAALCHPQSSPLSCGSCSKSYLSVDVAVCRDHANVCIVSRRGRRSYRRLRSRWSLMNYSRSRARGALPTRFSSGWGYGTSPEESSSRSSAAGRERVRGTATRGMQDDLGDQGTGSWWRVQGGVCGLRWGQDGQGILGEHEVCRDESRQGGEGLSDQGMESHLGQVPWEPVTTGQGVGVTQGPSLGLRGLGAGGLRHIGASCVIIWGSATTGLAGGGVGGLLEAEGRAASESQSWKRKPGGWGPHAPGTARSPSSPLPHFGSSSARRPSLSAPAERPRVRVDPDASPNRHLLQPTLATPCFRCGRGRGRRRQAHLDPLSGDEDSQGNLRGKQEQQGQIEPLPRMKGLSGLSLRMGCEPRRQRNSFRAPTQPRRARPMVRIPEMARALDQICKGMKDNPGGGERQ</sequence>
<protein>
    <submittedName>
        <fullName evidence="2">Uncharacterized protein</fullName>
    </submittedName>
</protein>
<evidence type="ECO:0000313" key="2">
    <source>
        <dbReference type="EMBL" id="KAB1273637.1"/>
    </source>
</evidence>
<feature type="region of interest" description="Disordered" evidence="1">
    <location>
        <begin position="683"/>
        <end position="835"/>
    </location>
</feature>
<name>A0A5N4DRE0_CAMDR</name>
<feature type="region of interest" description="Disordered" evidence="1">
    <location>
        <begin position="529"/>
        <end position="568"/>
    </location>
</feature>
<dbReference type="EMBL" id="JWIN03000009">
    <property type="protein sequence ID" value="KAB1273637.1"/>
    <property type="molecule type" value="Genomic_DNA"/>
</dbReference>
<feature type="compositionally biased region" description="Low complexity" evidence="1">
    <location>
        <begin position="535"/>
        <end position="546"/>
    </location>
</feature>
<feature type="compositionally biased region" description="Low complexity" evidence="1">
    <location>
        <begin position="716"/>
        <end position="728"/>
    </location>
</feature>
<accession>A0A5N4DRE0</accession>
<dbReference type="Proteomes" id="UP000299084">
    <property type="component" value="Unassembled WGS sequence"/>
</dbReference>
<evidence type="ECO:0000256" key="1">
    <source>
        <dbReference type="SAM" id="MobiDB-lite"/>
    </source>
</evidence>
<gene>
    <name evidence="2" type="ORF">Cadr_000012017</name>
</gene>
<organism evidence="2 3">
    <name type="scientific">Camelus dromedarius</name>
    <name type="common">Dromedary</name>
    <name type="synonym">Arabian camel</name>
    <dbReference type="NCBI Taxonomy" id="9838"/>
    <lineage>
        <taxon>Eukaryota</taxon>
        <taxon>Metazoa</taxon>
        <taxon>Chordata</taxon>
        <taxon>Craniata</taxon>
        <taxon>Vertebrata</taxon>
        <taxon>Euteleostomi</taxon>
        <taxon>Mammalia</taxon>
        <taxon>Eutheria</taxon>
        <taxon>Laurasiatheria</taxon>
        <taxon>Artiodactyla</taxon>
        <taxon>Tylopoda</taxon>
        <taxon>Camelidae</taxon>
        <taxon>Camelus</taxon>
    </lineage>
</organism>
<reference evidence="2 3" key="1">
    <citation type="journal article" date="2019" name="Mol. Ecol. Resour.">
        <title>Improving Illumina assemblies with Hi-C and long reads: an example with the North African dromedary.</title>
        <authorList>
            <person name="Elbers J.P."/>
            <person name="Rogers M.F."/>
            <person name="Perelman P.L."/>
            <person name="Proskuryakova A.A."/>
            <person name="Serdyukova N.A."/>
            <person name="Johnson W.E."/>
            <person name="Horin P."/>
            <person name="Corander J."/>
            <person name="Murphy D."/>
            <person name="Burger P.A."/>
        </authorList>
    </citation>
    <scope>NUCLEOTIDE SEQUENCE [LARGE SCALE GENOMIC DNA]</scope>
    <source>
        <strain evidence="2">Drom800</strain>
        <tissue evidence="2">Blood</tissue>
    </source>
</reference>
<evidence type="ECO:0000313" key="3">
    <source>
        <dbReference type="Proteomes" id="UP000299084"/>
    </source>
</evidence>
<comment type="caution">
    <text evidence="2">The sequence shown here is derived from an EMBL/GenBank/DDBJ whole genome shotgun (WGS) entry which is preliminary data.</text>
</comment>
<dbReference type="AlphaFoldDB" id="A0A5N4DRE0"/>